<evidence type="ECO:0000313" key="2">
    <source>
        <dbReference type="Proteomes" id="UP000283210"/>
    </source>
</evidence>
<protein>
    <recommendedName>
        <fullName evidence="3">Afadin- and alpha-actinin-binding protein-like</fullName>
    </recommendedName>
</protein>
<dbReference type="PANTHER" id="PTHR46507">
    <property type="entry name" value="AFADIN- AND ALPHA-ACTININ-BINDING PROTEIN"/>
    <property type="match status" value="1"/>
</dbReference>
<dbReference type="Proteomes" id="UP000283210">
    <property type="component" value="Chromosome 1"/>
</dbReference>
<evidence type="ECO:0000313" key="1">
    <source>
        <dbReference type="EMBL" id="RVE75773.1"/>
    </source>
</evidence>
<name>A0A3S2MH16_ORYJA</name>
<dbReference type="EMBL" id="CM012437">
    <property type="protein sequence ID" value="RVE75773.1"/>
    <property type="molecule type" value="Genomic_DNA"/>
</dbReference>
<reference evidence="1 2" key="2">
    <citation type="submission" date="2019-01" db="EMBL/GenBank/DDBJ databases">
        <title>A chromosome length genome reference of the Java medaka (oryzias javanicus).</title>
        <authorList>
            <person name="Herpin A."/>
            <person name="Takehana Y."/>
            <person name="Naruse K."/>
            <person name="Ansai S."/>
            <person name="Kawaguchi M."/>
        </authorList>
    </citation>
    <scope>NUCLEOTIDE SEQUENCE [LARGE SCALE GENOMIC DNA]</scope>
    <source>
        <strain evidence="1">RS831</strain>
        <tissue evidence="1">Whole body</tissue>
    </source>
</reference>
<evidence type="ECO:0008006" key="3">
    <source>
        <dbReference type="Google" id="ProtNLM"/>
    </source>
</evidence>
<dbReference type="GO" id="GO:0035735">
    <property type="term" value="P:intraciliary transport involved in cilium assembly"/>
    <property type="evidence" value="ECO:0007669"/>
    <property type="project" value="TreeGrafter"/>
</dbReference>
<sequence length="400" mass="46029">MAARFGQKKGGADPYLDDGCPFSASWWTDGEKCREQGDSLWDQLKEMDEHVVRLQDALRTERVKSSHLQLQSIQQEAELRSERGEVPSMEMLNFPSESQRREESKAFRSREEGALRVMLERREAELREAMKLRHSLATLLHALRADMEQFLSDMRAETVDKNLDQAEVALGQHVTGGIVQAWRRVQGKLHAAAGTDHDKLLAQMEAEMREAQKLVRLQQQLLEDSLSYPPPPELLGSYFLEEWERLQMRWAELHHQRQTFERERQAFTEAAIRLSHERRDFEQQKADLVKQQYLCDSPQFGKPDPSITGRRRSPLPCCRLDPSIVSGCFPVTPSSTESRFEAVSGLCERVKVQTPTTPELYSALNLSYSHRSREDQQTSHEGSRTDKVCTLWDSSSDQPF</sequence>
<keyword evidence="2" id="KW-1185">Reference proteome</keyword>
<dbReference type="GO" id="GO:0036064">
    <property type="term" value="C:ciliary basal body"/>
    <property type="evidence" value="ECO:0007669"/>
    <property type="project" value="TreeGrafter"/>
</dbReference>
<proteinExistence type="predicted"/>
<dbReference type="GO" id="GO:0034451">
    <property type="term" value="C:centriolar satellite"/>
    <property type="evidence" value="ECO:0007669"/>
    <property type="project" value="TreeGrafter"/>
</dbReference>
<dbReference type="InterPro" id="IPR052300">
    <property type="entry name" value="Adhesion_Centrosome_assoc"/>
</dbReference>
<reference evidence="1 2" key="1">
    <citation type="submission" date="2018-11" db="EMBL/GenBank/DDBJ databases">
        <authorList>
            <person name="Lopez-Roques C."/>
            <person name="Donnadieu C."/>
            <person name="Bouchez O."/>
            <person name="Klopp C."/>
            <person name="Cabau C."/>
            <person name="Zahm M."/>
        </authorList>
    </citation>
    <scope>NUCLEOTIDE SEQUENCE [LARGE SCALE GENOMIC DNA]</scope>
    <source>
        <strain evidence="1">RS831</strain>
        <tissue evidence="1">Whole body</tissue>
    </source>
</reference>
<organism evidence="1 2">
    <name type="scientific">Oryzias javanicus</name>
    <name type="common">Javanese ricefish</name>
    <name type="synonym">Aplocheilus javanicus</name>
    <dbReference type="NCBI Taxonomy" id="123683"/>
    <lineage>
        <taxon>Eukaryota</taxon>
        <taxon>Metazoa</taxon>
        <taxon>Chordata</taxon>
        <taxon>Craniata</taxon>
        <taxon>Vertebrata</taxon>
        <taxon>Euteleostomi</taxon>
        <taxon>Actinopterygii</taxon>
        <taxon>Neopterygii</taxon>
        <taxon>Teleostei</taxon>
        <taxon>Neoteleostei</taxon>
        <taxon>Acanthomorphata</taxon>
        <taxon>Ovalentaria</taxon>
        <taxon>Atherinomorphae</taxon>
        <taxon>Beloniformes</taxon>
        <taxon>Adrianichthyidae</taxon>
        <taxon>Oryziinae</taxon>
        <taxon>Oryzias</taxon>
    </lineage>
</organism>
<dbReference type="PANTHER" id="PTHR46507:SF3">
    <property type="entry name" value="AFADIN- AND ALPHA-ACTININ-BINDING PROTEIN-LIKE"/>
    <property type="match status" value="1"/>
</dbReference>
<dbReference type="AlphaFoldDB" id="A0A3S2MH16"/>
<gene>
    <name evidence="1" type="ORF">OJAV_G00002260</name>
</gene>
<dbReference type="OrthoDB" id="312015at2759"/>
<accession>A0A3S2MH16</accession>